<evidence type="ECO:0000313" key="5">
    <source>
        <dbReference type="EMBL" id="WUR03258.1"/>
    </source>
</evidence>
<dbReference type="Proteomes" id="UP001334084">
    <property type="component" value="Chromosome 4"/>
</dbReference>
<dbReference type="GO" id="GO:0003735">
    <property type="term" value="F:structural constituent of ribosome"/>
    <property type="evidence" value="ECO:0007669"/>
    <property type="project" value="InterPro"/>
</dbReference>
<evidence type="ECO:0000256" key="2">
    <source>
        <dbReference type="ARBA" id="ARBA00022980"/>
    </source>
</evidence>
<dbReference type="Gene3D" id="3.90.470.10">
    <property type="entry name" value="Ribosomal protein L22/L17"/>
    <property type="match status" value="1"/>
</dbReference>
<gene>
    <name evidence="5" type="ORF">VNE69_04086</name>
</gene>
<dbReference type="Pfam" id="PF00237">
    <property type="entry name" value="Ribosomal_L22"/>
    <property type="match status" value="1"/>
</dbReference>
<protein>
    <submittedName>
        <fullName evidence="5">Ribosomal protein uL22</fullName>
    </submittedName>
</protein>
<dbReference type="GO" id="GO:0002181">
    <property type="term" value="P:cytoplasmic translation"/>
    <property type="evidence" value="ECO:0007669"/>
    <property type="project" value="TreeGrafter"/>
</dbReference>
<name>A0AAX4JBB7_9MICR</name>
<keyword evidence="2 4" id="KW-0689">Ribosomal protein</keyword>
<dbReference type="EMBL" id="CP142729">
    <property type="protein sequence ID" value="WUR03258.1"/>
    <property type="molecule type" value="Genomic_DNA"/>
</dbReference>
<dbReference type="InterPro" id="IPR005721">
    <property type="entry name" value="Ribosomal_uL22_euk/arc"/>
</dbReference>
<evidence type="ECO:0000256" key="1">
    <source>
        <dbReference type="ARBA" id="ARBA00009451"/>
    </source>
</evidence>
<dbReference type="RefSeq" id="XP_065329403.1">
    <property type="nucleotide sequence ID" value="XM_065473331.1"/>
</dbReference>
<dbReference type="GeneID" id="90541076"/>
<accession>A0AAX4JBB7</accession>
<comment type="similarity">
    <text evidence="1 4">Belongs to the universal ribosomal protein uL22 family.</text>
</comment>
<dbReference type="AlphaFoldDB" id="A0AAX4JBB7"/>
<dbReference type="KEGG" id="vnx:VNE69_04086"/>
<dbReference type="NCBIfam" id="TIGR01038">
    <property type="entry name" value="uL22_arch_euk"/>
    <property type="match status" value="1"/>
</dbReference>
<dbReference type="InterPro" id="IPR036394">
    <property type="entry name" value="Ribosomal_uL22_sf"/>
</dbReference>
<evidence type="ECO:0000313" key="6">
    <source>
        <dbReference type="Proteomes" id="UP001334084"/>
    </source>
</evidence>
<sequence>MAINFAYDVVDPTKVIKSQIDSARVSFKKTRETANTLRKRSLLNAISYLNNVVVKKECVPMRRYARGCGHTRQARAFNQRKGLWPKKSALALLQVLENIKEQAVEKGLEVEKLDLDHVQICRAPKVFGRIFRAHGRVNPFNKSPCHILVAAKVRDLEVNEENDIMKQEE</sequence>
<evidence type="ECO:0000256" key="3">
    <source>
        <dbReference type="ARBA" id="ARBA00023274"/>
    </source>
</evidence>
<reference evidence="5" key="1">
    <citation type="journal article" date="2024" name="BMC Genomics">
        <title>Functional annotation of a divergent genome using sequence and structure-based similarity.</title>
        <authorList>
            <person name="Svedberg D."/>
            <person name="Winiger R.R."/>
            <person name="Berg A."/>
            <person name="Sharma H."/>
            <person name="Tellgren-Roth C."/>
            <person name="Debrunner-Vossbrinck B.A."/>
            <person name="Vossbrinck C.R."/>
            <person name="Barandun J."/>
        </authorList>
    </citation>
    <scope>NUCLEOTIDE SEQUENCE</scope>
    <source>
        <strain evidence="5">Illinois isolate</strain>
    </source>
</reference>
<dbReference type="PANTHER" id="PTHR11593">
    <property type="entry name" value="60S RIBOSOMAL PROTEIN L17"/>
    <property type="match status" value="1"/>
</dbReference>
<proteinExistence type="inferred from homology"/>
<dbReference type="CDD" id="cd00336">
    <property type="entry name" value="Ribosomal_L22"/>
    <property type="match status" value="1"/>
</dbReference>
<dbReference type="GO" id="GO:0022625">
    <property type="term" value="C:cytosolic large ribosomal subunit"/>
    <property type="evidence" value="ECO:0007669"/>
    <property type="project" value="TreeGrafter"/>
</dbReference>
<evidence type="ECO:0000256" key="4">
    <source>
        <dbReference type="RuleBase" id="RU004005"/>
    </source>
</evidence>
<dbReference type="SUPFAM" id="SSF54843">
    <property type="entry name" value="Ribosomal protein L22"/>
    <property type="match status" value="1"/>
</dbReference>
<keyword evidence="6" id="KW-1185">Reference proteome</keyword>
<organism evidence="5 6">
    <name type="scientific">Vairimorpha necatrix</name>
    <dbReference type="NCBI Taxonomy" id="6039"/>
    <lineage>
        <taxon>Eukaryota</taxon>
        <taxon>Fungi</taxon>
        <taxon>Fungi incertae sedis</taxon>
        <taxon>Microsporidia</taxon>
        <taxon>Nosematidae</taxon>
        <taxon>Vairimorpha</taxon>
    </lineage>
</organism>
<keyword evidence="3 4" id="KW-0687">Ribonucleoprotein</keyword>
<dbReference type="PANTHER" id="PTHR11593:SF10">
    <property type="entry name" value="60S RIBOSOMAL PROTEIN L17"/>
    <property type="match status" value="1"/>
</dbReference>
<dbReference type="InterPro" id="IPR001063">
    <property type="entry name" value="Ribosomal_uL22"/>
</dbReference>